<feature type="transmembrane region" description="Helical" evidence="5">
    <location>
        <begin position="135"/>
        <end position="154"/>
    </location>
</feature>
<dbReference type="EMBL" id="CAEZVE010000016">
    <property type="protein sequence ID" value="CAB4616083.1"/>
    <property type="molecule type" value="Genomic_DNA"/>
</dbReference>
<keyword evidence="2 5" id="KW-0812">Transmembrane</keyword>
<dbReference type="CDD" id="cd13956">
    <property type="entry name" value="PT_UbiA"/>
    <property type="match status" value="1"/>
</dbReference>
<organism evidence="6">
    <name type="scientific">freshwater metagenome</name>
    <dbReference type="NCBI Taxonomy" id="449393"/>
    <lineage>
        <taxon>unclassified sequences</taxon>
        <taxon>metagenomes</taxon>
        <taxon>ecological metagenomes</taxon>
    </lineage>
</organism>
<evidence type="ECO:0000256" key="2">
    <source>
        <dbReference type="ARBA" id="ARBA00022692"/>
    </source>
</evidence>
<feature type="transmembrane region" description="Helical" evidence="5">
    <location>
        <begin position="160"/>
        <end position="181"/>
    </location>
</feature>
<dbReference type="InterPro" id="IPR044878">
    <property type="entry name" value="UbiA_sf"/>
</dbReference>
<dbReference type="GO" id="GO:0016765">
    <property type="term" value="F:transferase activity, transferring alkyl or aryl (other than methyl) groups"/>
    <property type="evidence" value="ECO:0007669"/>
    <property type="project" value="InterPro"/>
</dbReference>
<evidence type="ECO:0000256" key="4">
    <source>
        <dbReference type="ARBA" id="ARBA00023136"/>
    </source>
</evidence>
<evidence type="ECO:0000313" key="6">
    <source>
        <dbReference type="EMBL" id="CAB4616083.1"/>
    </source>
</evidence>
<evidence type="ECO:0000256" key="3">
    <source>
        <dbReference type="ARBA" id="ARBA00022989"/>
    </source>
</evidence>
<feature type="transmembrane region" description="Helical" evidence="5">
    <location>
        <begin position="256"/>
        <end position="275"/>
    </location>
</feature>
<dbReference type="Gene3D" id="1.10.357.140">
    <property type="entry name" value="UbiA prenyltransferase"/>
    <property type="match status" value="1"/>
</dbReference>
<dbReference type="Pfam" id="PF01040">
    <property type="entry name" value="UbiA"/>
    <property type="match status" value="1"/>
</dbReference>
<accession>A0A6J6HU41</accession>
<keyword evidence="4 5" id="KW-0472">Membrane</keyword>
<feature type="transmembrane region" description="Helical" evidence="5">
    <location>
        <begin position="228"/>
        <end position="249"/>
    </location>
</feature>
<gene>
    <name evidence="6" type="ORF">UFOPK1931_00184</name>
</gene>
<sequence>MISKVFARAIGLIKSTHPIPSFAVTTFTVLLAIGYGMPREKLFLVGLGILFQQFSVGLSNDWLDYERDKIVGRKDKPTVRFEVSAKLVRNASLVSAVIALAVATSLGWEVLLTMVAMLVVGWSYNLGLKSNALSALPYAVGFGIVPVFVTLSLSTPQLPLWWVMLAAGLLGVAAHFANALPDLMDDRETGVRALPHILGQRVSALAISGAAALASLLVVTQSTSLNLVVAWVGFGLTMVLVVTASVLALRPKPPRVIFHLLIAASFVNVALLVLGQSNTLSN</sequence>
<dbReference type="GO" id="GO:0016020">
    <property type="term" value="C:membrane"/>
    <property type="evidence" value="ECO:0007669"/>
    <property type="project" value="UniProtKB-SubCell"/>
</dbReference>
<feature type="transmembrane region" description="Helical" evidence="5">
    <location>
        <begin position="21"/>
        <end position="37"/>
    </location>
</feature>
<comment type="subcellular location">
    <subcellularLocation>
        <location evidence="1">Membrane</location>
        <topology evidence="1">Multi-pass membrane protein</topology>
    </subcellularLocation>
</comment>
<proteinExistence type="predicted"/>
<evidence type="ECO:0000256" key="5">
    <source>
        <dbReference type="SAM" id="Phobius"/>
    </source>
</evidence>
<dbReference type="Gene3D" id="1.20.120.1780">
    <property type="entry name" value="UbiA prenyltransferase"/>
    <property type="match status" value="1"/>
</dbReference>
<feature type="transmembrane region" description="Helical" evidence="5">
    <location>
        <begin position="202"/>
        <end position="222"/>
    </location>
</feature>
<dbReference type="AlphaFoldDB" id="A0A6J6HU41"/>
<name>A0A6J6HU41_9ZZZZ</name>
<evidence type="ECO:0000256" key="1">
    <source>
        <dbReference type="ARBA" id="ARBA00004141"/>
    </source>
</evidence>
<protein>
    <submittedName>
        <fullName evidence="6">Unannotated protein</fullName>
    </submittedName>
</protein>
<keyword evidence="3 5" id="KW-1133">Transmembrane helix</keyword>
<reference evidence="6" key="1">
    <citation type="submission" date="2020-05" db="EMBL/GenBank/DDBJ databases">
        <authorList>
            <person name="Chiriac C."/>
            <person name="Salcher M."/>
            <person name="Ghai R."/>
            <person name="Kavagutti S V."/>
        </authorList>
    </citation>
    <scope>NUCLEOTIDE SEQUENCE</scope>
</reference>
<dbReference type="InterPro" id="IPR000537">
    <property type="entry name" value="UbiA_prenyltransferase"/>
</dbReference>